<dbReference type="EMBL" id="CM056809">
    <property type="protein sequence ID" value="KAJ8647335.1"/>
    <property type="molecule type" value="Genomic_DNA"/>
</dbReference>
<evidence type="ECO:0000313" key="1">
    <source>
        <dbReference type="EMBL" id="KAJ8647335.1"/>
    </source>
</evidence>
<protein>
    <submittedName>
        <fullName evidence="1">Uncharacterized protein</fullName>
    </submittedName>
</protein>
<dbReference type="Proteomes" id="UP001234297">
    <property type="component" value="Chromosome 1"/>
</dbReference>
<proteinExistence type="predicted"/>
<keyword evidence="2" id="KW-1185">Reference proteome</keyword>
<organism evidence="1 2">
    <name type="scientific">Persea americana</name>
    <name type="common">Avocado</name>
    <dbReference type="NCBI Taxonomy" id="3435"/>
    <lineage>
        <taxon>Eukaryota</taxon>
        <taxon>Viridiplantae</taxon>
        <taxon>Streptophyta</taxon>
        <taxon>Embryophyta</taxon>
        <taxon>Tracheophyta</taxon>
        <taxon>Spermatophyta</taxon>
        <taxon>Magnoliopsida</taxon>
        <taxon>Magnoliidae</taxon>
        <taxon>Laurales</taxon>
        <taxon>Lauraceae</taxon>
        <taxon>Persea</taxon>
    </lineage>
</organism>
<accession>A0ACC2MNN4</accession>
<comment type="caution">
    <text evidence="1">The sequence shown here is derived from an EMBL/GenBank/DDBJ whole genome shotgun (WGS) entry which is preliminary data.</text>
</comment>
<name>A0ACC2MNN4_PERAE</name>
<evidence type="ECO:0000313" key="2">
    <source>
        <dbReference type="Proteomes" id="UP001234297"/>
    </source>
</evidence>
<sequence length="189" mass="20975">MYSSKGDPPTELTREIYSSKGGRIRRCRCGNGGEGSGERREVEDGVVGSESGNGGAGMKVEGEGERRRKRGEKGKDGAQWVQVAEKGKKEKEKGRKERGKGRKERGREGRCAVCAECRKRKGAYLAEKEEAARSAGENDGAESGGQRLEVLRADVWRLEVLRAEVWWWQREMNGTGDGRLGEVEREMVD</sequence>
<gene>
    <name evidence="1" type="ORF">MRB53_000358</name>
</gene>
<reference evidence="1 2" key="1">
    <citation type="journal article" date="2022" name="Hortic Res">
        <title>A haplotype resolved chromosomal level avocado genome allows analysis of novel avocado genes.</title>
        <authorList>
            <person name="Nath O."/>
            <person name="Fletcher S.J."/>
            <person name="Hayward A."/>
            <person name="Shaw L.M."/>
            <person name="Masouleh A.K."/>
            <person name="Furtado A."/>
            <person name="Henry R.J."/>
            <person name="Mitter N."/>
        </authorList>
    </citation>
    <scope>NUCLEOTIDE SEQUENCE [LARGE SCALE GENOMIC DNA]</scope>
    <source>
        <strain evidence="2">cv. Hass</strain>
    </source>
</reference>